<dbReference type="EMBL" id="BQNB010010308">
    <property type="protein sequence ID" value="GJS75495.1"/>
    <property type="molecule type" value="Genomic_DNA"/>
</dbReference>
<feature type="compositionally biased region" description="Basic residues" evidence="1">
    <location>
        <begin position="142"/>
        <end position="153"/>
    </location>
</feature>
<proteinExistence type="predicted"/>
<evidence type="ECO:0000256" key="1">
    <source>
        <dbReference type="SAM" id="MobiDB-lite"/>
    </source>
</evidence>
<evidence type="ECO:0000313" key="3">
    <source>
        <dbReference type="Proteomes" id="UP001151760"/>
    </source>
</evidence>
<evidence type="ECO:0000313" key="2">
    <source>
        <dbReference type="EMBL" id="GJS75495.1"/>
    </source>
</evidence>
<feature type="region of interest" description="Disordered" evidence="1">
    <location>
        <begin position="142"/>
        <end position="202"/>
    </location>
</feature>
<feature type="compositionally biased region" description="Polar residues" evidence="1">
    <location>
        <begin position="183"/>
        <end position="195"/>
    </location>
</feature>
<feature type="non-terminal residue" evidence="2">
    <location>
        <position position="1"/>
    </location>
</feature>
<protein>
    <submittedName>
        <fullName evidence="2">Uncharacterized protein</fullName>
    </submittedName>
</protein>
<name>A0ABQ4YCQ9_9ASTR</name>
<accession>A0ABQ4YCQ9</accession>
<sequence>INEPIVPRFILDPYSQFKLQTNESGHLLISFTIQHEFITLSLEQFGRILRIPYTGQCAFTNEWDLSSLSIFQKPKGTYHTELPTPDDIHRFLRLERVESNLLIKGKNVDLSPNQVLTKEVNRDMKRWEELIRKKVFGLGARKTRKDRGIKKDRHSTSSSSAYHHRLSSHQFNDDEEIQKEGTSRASTPSPTTYHDSLSPIHPQMFKKPTTHEQNITVIFDRQTFLLNRQEQMHVEQRGAFKLFGKAIKGAFTRMKK</sequence>
<keyword evidence="3" id="KW-1185">Reference proteome</keyword>
<reference evidence="2" key="2">
    <citation type="submission" date="2022-01" db="EMBL/GenBank/DDBJ databases">
        <authorList>
            <person name="Yamashiro T."/>
            <person name="Shiraishi A."/>
            <person name="Satake H."/>
            <person name="Nakayama K."/>
        </authorList>
    </citation>
    <scope>NUCLEOTIDE SEQUENCE</scope>
</reference>
<gene>
    <name evidence="2" type="ORF">Tco_0725376</name>
</gene>
<dbReference type="Proteomes" id="UP001151760">
    <property type="component" value="Unassembled WGS sequence"/>
</dbReference>
<comment type="caution">
    <text evidence="2">The sequence shown here is derived from an EMBL/GenBank/DDBJ whole genome shotgun (WGS) entry which is preliminary data.</text>
</comment>
<reference evidence="2" key="1">
    <citation type="journal article" date="2022" name="Int. J. Mol. Sci.">
        <title>Draft Genome of Tanacetum Coccineum: Genomic Comparison of Closely Related Tanacetum-Family Plants.</title>
        <authorList>
            <person name="Yamashiro T."/>
            <person name="Shiraishi A."/>
            <person name="Nakayama K."/>
            <person name="Satake H."/>
        </authorList>
    </citation>
    <scope>NUCLEOTIDE SEQUENCE</scope>
</reference>
<organism evidence="2 3">
    <name type="scientific">Tanacetum coccineum</name>
    <dbReference type="NCBI Taxonomy" id="301880"/>
    <lineage>
        <taxon>Eukaryota</taxon>
        <taxon>Viridiplantae</taxon>
        <taxon>Streptophyta</taxon>
        <taxon>Embryophyta</taxon>
        <taxon>Tracheophyta</taxon>
        <taxon>Spermatophyta</taxon>
        <taxon>Magnoliopsida</taxon>
        <taxon>eudicotyledons</taxon>
        <taxon>Gunneridae</taxon>
        <taxon>Pentapetalae</taxon>
        <taxon>asterids</taxon>
        <taxon>campanulids</taxon>
        <taxon>Asterales</taxon>
        <taxon>Asteraceae</taxon>
        <taxon>Asteroideae</taxon>
        <taxon>Anthemideae</taxon>
        <taxon>Anthemidinae</taxon>
        <taxon>Tanacetum</taxon>
    </lineage>
</organism>